<reference evidence="2" key="1">
    <citation type="submission" date="2020-05" db="EMBL/GenBank/DDBJ databases">
        <title>WGS assembly of Panicum virgatum.</title>
        <authorList>
            <person name="Lovell J.T."/>
            <person name="Jenkins J."/>
            <person name="Shu S."/>
            <person name="Juenger T.E."/>
            <person name="Schmutz J."/>
        </authorList>
    </citation>
    <scope>NUCLEOTIDE SEQUENCE</scope>
    <source>
        <strain evidence="2">AP13</strain>
    </source>
</reference>
<dbReference type="EMBL" id="CM029045">
    <property type="protein sequence ID" value="KAG2602162.1"/>
    <property type="molecule type" value="Genomic_DNA"/>
</dbReference>
<evidence type="ECO:0000256" key="1">
    <source>
        <dbReference type="SAM" id="MobiDB-lite"/>
    </source>
</evidence>
<evidence type="ECO:0000313" key="3">
    <source>
        <dbReference type="Proteomes" id="UP000823388"/>
    </source>
</evidence>
<sequence>MGQRLVLPDPNPCASGPRPPDFCRSMGGGALVAPKSQVDAKHKMQARARTHAGHVAELSPLRDPPPT</sequence>
<proteinExistence type="predicted"/>
<feature type="compositionally biased region" description="Basic residues" evidence="1">
    <location>
        <begin position="43"/>
        <end position="52"/>
    </location>
</feature>
<protein>
    <submittedName>
        <fullName evidence="2">Uncharacterized protein</fullName>
    </submittedName>
</protein>
<feature type="non-terminal residue" evidence="2">
    <location>
        <position position="67"/>
    </location>
</feature>
<accession>A0A8T0SRJ8</accession>
<keyword evidence="3" id="KW-1185">Reference proteome</keyword>
<dbReference type="Proteomes" id="UP000823388">
    <property type="component" value="Chromosome 5K"/>
</dbReference>
<feature type="region of interest" description="Disordered" evidence="1">
    <location>
        <begin position="1"/>
        <end position="67"/>
    </location>
</feature>
<organism evidence="2 3">
    <name type="scientific">Panicum virgatum</name>
    <name type="common">Blackwell switchgrass</name>
    <dbReference type="NCBI Taxonomy" id="38727"/>
    <lineage>
        <taxon>Eukaryota</taxon>
        <taxon>Viridiplantae</taxon>
        <taxon>Streptophyta</taxon>
        <taxon>Embryophyta</taxon>
        <taxon>Tracheophyta</taxon>
        <taxon>Spermatophyta</taxon>
        <taxon>Magnoliopsida</taxon>
        <taxon>Liliopsida</taxon>
        <taxon>Poales</taxon>
        <taxon>Poaceae</taxon>
        <taxon>PACMAD clade</taxon>
        <taxon>Panicoideae</taxon>
        <taxon>Panicodae</taxon>
        <taxon>Paniceae</taxon>
        <taxon>Panicinae</taxon>
        <taxon>Panicum</taxon>
        <taxon>Panicum sect. Hiantes</taxon>
    </lineage>
</organism>
<name>A0A8T0SRJ8_PANVG</name>
<comment type="caution">
    <text evidence="2">The sequence shown here is derived from an EMBL/GenBank/DDBJ whole genome shotgun (WGS) entry which is preliminary data.</text>
</comment>
<gene>
    <name evidence="2" type="ORF">PVAP13_5KG648521</name>
</gene>
<dbReference type="AlphaFoldDB" id="A0A8T0SRJ8"/>
<evidence type="ECO:0000313" key="2">
    <source>
        <dbReference type="EMBL" id="KAG2602162.1"/>
    </source>
</evidence>